<reference evidence="1 2" key="1">
    <citation type="submission" date="2021-01" db="EMBL/GenBank/DDBJ databases">
        <title>Isolation and description of Catonella massiliensis sp. nov., a novel Catonella species, isolated from a stable periodontitis subject.</title>
        <authorList>
            <person name="Antezack A."/>
            <person name="Boxberger M."/>
            <person name="La Scola B."/>
            <person name="Monnet-Corti V."/>
        </authorList>
    </citation>
    <scope>NUCLEOTIDE SEQUENCE [LARGE SCALE GENOMIC DNA]</scope>
    <source>
        <strain evidence="1 2">Marseille-Q4567</strain>
    </source>
</reference>
<keyword evidence="2" id="KW-1185">Reference proteome</keyword>
<accession>A0ABS1IX87</accession>
<dbReference type="EMBL" id="JAEPRJ010000001">
    <property type="protein sequence ID" value="MBK5896508.1"/>
    <property type="molecule type" value="Genomic_DNA"/>
</dbReference>
<evidence type="ECO:0000313" key="2">
    <source>
        <dbReference type="Proteomes" id="UP000604730"/>
    </source>
</evidence>
<name>A0ABS1IX87_9FIRM</name>
<gene>
    <name evidence="1" type="ORF">JJN12_01730</name>
</gene>
<sequence length="462" mass="52609">MSKKTSAMLDIKKGRNLERSLPAFAGELSAVYGKAAILNLSMNYANYFVNTKEKETDRSFDGAKKKINALIKSVIVDGDFSKESIEEAEKIREEVKEGVDAATAFLSAFENFNYVLSRKLPNKEYDGKEFDTDDEARKILAYIFEDDDNIAINSKIQRVISELPIRYTKGKFFDIIENSVDRYTGGQKKALKAFAYMVRQAGMIYDLDKMQKLYPDIADEFEYYKNYEFDKATVKKLLSESAKLNAVIARCSDLTDDGILVMEVVNDLYAVLLNWDNIDMEAAGLEIEMIKFTNESFASEDMSLDEFDVKMAEIFSQLEGKLESIYDELHSFEGTLFDVLNRFAKETSEFGLVNKYEDLHKCSILKQGSLFADLTDLEETGVVEIADLEALKEKLKAEFERIFEEVDRSVRRGIMAQVIGSVPVYFENRTEVMDYIRSSLVSCNSREELVGTINAVTEIMCE</sequence>
<comment type="caution">
    <text evidence="1">The sequence shown here is derived from an EMBL/GenBank/DDBJ whole genome shotgun (WGS) entry which is preliminary data.</text>
</comment>
<dbReference type="RefSeq" id="WP_208428075.1">
    <property type="nucleotide sequence ID" value="NZ_JAEPRJ010000001.1"/>
</dbReference>
<proteinExistence type="predicted"/>
<dbReference type="Proteomes" id="UP000604730">
    <property type="component" value="Unassembled WGS sequence"/>
</dbReference>
<evidence type="ECO:0000313" key="1">
    <source>
        <dbReference type="EMBL" id="MBK5896508.1"/>
    </source>
</evidence>
<organism evidence="1 2">
    <name type="scientific">Catonella massiliensis</name>
    <dbReference type="NCBI Taxonomy" id="2799636"/>
    <lineage>
        <taxon>Bacteria</taxon>
        <taxon>Bacillati</taxon>
        <taxon>Bacillota</taxon>
        <taxon>Clostridia</taxon>
        <taxon>Lachnospirales</taxon>
        <taxon>Lachnospiraceae</taxon>
        <taxon>Catonella</taxon>
    </lineage>
</organism>
<protein>
    <submittedName>
        <fullName evidence="1">Uncharacterized protein</fullName>
    </submittedName>
</protein>